<feature type="region of interest" description="Disordered" evidence="1">
    <location>
        <begin position="47"/>
        <end position="93"/>
    </location>
</feature>
<comment type="caution">
    <text evidence="3">The sequence shown here is derived from an EMBL/GenBank/DDBJ whole genome shotgun (WGS) entry which is preliminary data.</text>
</comment>
<dbReference type="InterPro" id="IPR035965">
    <property type="entry name" value="PAS-like_dom_sf"/>
</dbReference>
<dbReference type="Proteomes" id="UP000751190">
    <property type="component" value="Unassembled WGS sequence"/>
</dbReference>
<reference evidence="3" key="1">
    <citation type="submission" date="2021-05" db="EMBL/GenBank/DDBJ databases">
        <title>The genome of the haptophyte Pavlova lutheri (Diacronema luteri, Pavlovales) - a model for lipid biosynthesis in eukaryotic algae.</title>
        <authorList>
            <person name="Hulatt C.J."/>
            <person name="Posewitz M.C."/>
        </authorList>
    </citation>
    <scope>NUCLEOTIDE SEQUENCE</scope>
    <source>
        <strain evidence="3">NIVA-4/92</strain>
    </source>
</reference>
<feature type="region of interest" description="Disordered" evidence="1">
    <location>
        <begin position="245"/>
        <end position="353"/>
    </location>
</feature>
<dbReference type="CDD" id="cd00130">
    <property type="entry name" value="PAS"/>
    <property type="match status" value="1"/>
</dbReference>
<keyword evidence="4" id="KW-1185">Reference proteome</keyword>
<dbReference type="AlphaFoldDB" id="A0A8J6C2Y9"/>
<accession>A0A8J6C2Y9</accession>
<name>A0A8J6C2Y9_DIALT</name>
<dbReference type="InterPro" id="IPR000014">
    <property type="entry name" value="PAS"/>
</dbReference>
<feature type="compositionally biased region" description="Low complexity" evidence="1">
    <location>
        <begin position="50"/>
        <end position="61"/>
    </location>
</feature>
<feature type="compositionally biased region" description="Low complexity" evidence="1">
    <location>
        <begin position="338"/>
        <end position="350"/>
    </location>
</feature>
<dbReference type="PROSITE" id="PS50112">
    <property type="entry name" value="PAS"/>
    <property type="match status" value="1"/>
</dbReference>
<evidence type="ECO:0000313" key="3">
    <source>
        <dbReference type="EMBL" id="KAG8458874.1"/>
    </source>
</evidence>
<organism evidence="3 4">
    <name type="scientific">Diacronema lutheri</name>
    <name type="common">Unicellular marine alga</name>
    <name type="synonym">Monochrysis lutheri</name>
    <dbReference type="NCBI Taxonomy" id="2081491"/>
    <lineage>
        <taxon>Eukaryota</taxon>
        <taxon>Haptista</taxon>
        <taxon>Haptophyta</taxon>
        <taxon>Pavlovophyceae</taxon>
        <taxon>Pavlovales</taxon>
        <taxon>Pavlovaceae</taxon>
        <taxon>Diacronema</taxon>
    </lineage>
</organism>
<dbReference type="Gene3D" id="3.30.450.20">
    <property type="entry name" value="PAS domain"/>
    <property type="match status" value="1"/>
</dbReference>
<dbReference type="SUPFAM" id="SSF55785">
    <property type="entry name" value="PYP-like sensor domain (PAS domain)"/>
    <property type="match status" value="1"/>
</dbReference>
<evidence type="ECO:0000259" key="2">
    <source>
        <dbReference type="PROSITE" id="PS50112"/>
    </source>
</evidence>
<gene>
    <name evidence="3" type="ORF">KFE25_004208</name>
</gene>
<feature type="compositionally biased region" description="Low complexity" evidence="1">
    <location>
        <begin position="260"/>
        <end position="285"/>
    </location>
</feature>
<evidence type="ECO:0000313" key="4">
    <source>
        <dbReference type="Proteomes" id="UP000751190"/>
    </source>
</evidence>
<feature type="domain" description="PAS" evidence="2">
    <location>
        <begin position="590"/>
        <end position="660"/>
    </location>
</feature>
<protein>
    <recommendedName>
        <fullName evidence="2">PAS domain-containing protein</fullName>
    </recommendedName>
</protein>
<dbReference type="EMBL" id="JAGTXO010000046">
    <property type="protein sequence ID" value="KAG8458874.1"/>
    <property type="molecule type" value="Genomic_DNA"/>
</dbReference>
<proteinExistence type="predicted"/>
<dbReference type="SMART" id="SM00091">
    <property type="entry name" value="PAS"/>
    <property type="match status" value="1"/>
</dbReference>
<evidence type="ECO:0000256" key="1">
    <source>
        <dbReference type="SAM" id="MobiDB-lite"/>
    </source>
</evidence>
<sequence length="778" mass="81398">MPAQGQRGQGMRTSSSFHDADVRAGELEFASMLDSLLDESTPTCSWGFDSAGASPAISAAPEPAPREETAHASPQPKPARPKRKAPPKEQPRVTAGSLAWDHCAIDAAGVLCGLEQCGTRYLEGVSLTRDFLRDESGKLFWFKTWRCPEVTVVTHPSMPLTTMLRLRLVVLGEPGQPVEDVCQPGAAQTDQAVVAGATRFTNIAFQTTSFNLANRLFHVLVQLCPTPGRPTECWLSAGVRVLSKRKVASGAPSARESRRLPPAAQRPAAAPAAAPTAAPAAGGSAPRERAESSDQTVLAQRGRPPAALIEGESGPLGFYTAPNVHAHHPPRTTPVTDAASPAKGAAPAPSRGVSPAVRNLHVVGGALPPWLFSACALPGAPTLALTLGSVSAAMLHALADEPAHACDARVEYASDNLDEMFSMEAHAIFAGRDFLQLAAIFDAASVGAIAEQLRAVCESVAATAHAADETLCAGPALDAAGGGGHGGGAGGSGAGGSGAGGSGCELMPRGTAAAATRGGGGTEHGAAFHRYVADCAALRFKQSAHAADGSGPLPPAALIERALHGVLYYDPVTRRLTLLLRVTGLDDVTADARLREALDSSVDWFKQVDARGYVVFASAASIPFLGFEPFEFIGSGNGEQVHPEDEVLLRESFRHELSSRTSQLMMTPPPSLAQLADGGANDGGFYAHVAQEVVRAGEGGAAPAEEPAHDDAHAHEPVLAVSRARGNVRVRKSEGYVWTDFVATLKWHGAEFGCFFVQHRPSIVRKQMFWARKNHTLH</sequence>